<dbReference type="AlphaFoldDB" id="A0A7U3ZJB0"/>
<reference evidence="13" key="1">
    <citation type="submission" date="2011-06" db="EMBL/GenBank/DDBJ databases">
        <title>The complete genome of chromosome of Runella slithyformis DSM 19594.</title>
        <authorList>
            <consortium name="US DOE Joint Genome Institute (JGI-PGF)"/>
            <person name="Lucas S."/>
            <person name="Han J."/>
            <person name="Lapidus A."/>
            <person name="Bruce D."/>
            <person name="Goodwin L."/>
            <person name="Pitluck S."/>
            <person name="Peters L."/>
            <person name="Kyrpides N."/>
            <person name="Mavromatis K."/>
            <person name="Ivanova N."/>
            <person name="Ovchinnikova G."/>
            <person name="Zhang X."/>
            <person name="Misra M."/>
            <person name="Detter J.C."/>
            <person name="Tapia R."/>
            <person name="Han C."/>
            <person name="Land M."/>
            <person name="Hauser L."/>
            <person name="Markowitz V."/>
            <person name="Cheng J.-F."/>
            <person name="Hugenholtz P."/>
            <person name="Woyke T."/>
            <person name="Wu D."/>
            <person name="Tindall B."/>
            <person name="Faehrich R."/>
            <person name="Brambilla E."/>
            <person name="Klenk H.-P."/>
            <person name="Eisen J.A."/>
        </authorList>
    </citation>
    <scope>NUCLEOTIDE SEQUENCE [LARGE SCALE GENOMIC DNA]</scope>
    <source>
        <strain evidence="13">ATCC 29530 / DSM 19594 / LMG 11500 / NCIMB 11436 / LSU 4</strain>
    </source>
</reference>
<evidence type="ECO:0000256" key="10">
    <source>
        <dbReference type="ARBA" id="ARBA00023211"/>
    </source>
</evidence>
<dbReference type="Proteomes" id="UP000000493">
    <property type="component" value="Chromosome"/>
</dbReference>
<keyword evidence="6" id="KW-0540">Nuclease</keyword>
<dbReference type="InterPro" id="IPR049125">
    <property type="entry name" value="FAN1-like_WH"/>
</dbReference>
<dbReference type="InterPro" id="IPR033315">
    <property type="entry name" value="Fan1-like"/>
</dbReference>
<gene>
    <name evidence="12" type="ordered locus">Runsl_1751</name>
</gene>
<comment type="similarity">
    <text evidence="4">Belongs to the FAN1 family.</text>
</comment>
<protein>
    <recommendedName>
        <fullName evidence="5">phosphodiesterase I</fullName>
        <ecNumber evidence="5">3.1.4.1</ecNumber>
    </recommendedName>
</protein>
<dbReference type="InterPro" id="IPR011856">
    <property type="entry name" value="tRNA_endonuc-like_dom_sf"/>
</dbReference>
<keyword evidence="8" id="KW-0378">Hydrolase</keyword>
<proteinExistence type="inferred from homology"/>
<dbReference type="Gene3D" id="3.40.1350.10">
    <property type="match status" value="1"/>
</dbReference>
<evidence type="ECO:0000256" key="6">
    <source>
        <dbReference type="ARBA" id="ARBA00022722"/>
    </source>
</evidence>
<evidence type="ECO:0000256" key="4">
    <source>
        <dbReference type="ARBA" id="ARBA00005533"/>
    </source>
</evidence>
<evidence type="ECO:0000256" key="8">
    <source>
        <dbReference type="ARBA" id="ARBA00022801"/>
    </source>
</evidence>
<dbReference type="SMART" id="SM00990">
    <property type="entry name" value="VRR_NUC"/>
    <property type="match status" value="1"/>
</dbReference>
<name>A0A7U3ZJB0_RUNSL</name>
<evidence type="ECO:0000259" key="11">
    <source>
        <dbReference type="SMART" id="SM00990"/>
    </source>
</evidence>
<comment type="cofactor">
    <cofactor evidence="3">
        <name>Mg(2+)</name>
        <dbReference type="ChEBI" id="CHEBI:18420"/>
    </cofactor>
</comment>
<dbReference type="GO" id="GO:0036297">
    <property type="term" value="P:interstrand cross-link repair"/>
    <property type="evidence" value="ECO:0007669"/>
    <property type="project" value="InterPro"/>
</dbReference>
<evidence type="ECO:0000313" key="12">
    <source>
        <dbReference type="EMBL" id="AEI48175.1"/>
    </source>
</evidence>
<evidence type="ECO:0000256" key="7">
    <source>
        <dbReference type="ARBA" id="ARBA00022723"/>
    </source>
</evidence>
<comment type="catalytic activity">
    <reaction evidence="1">
        <text>Hydrolytically removes 5'-nucleotides successively from the 3'-hydroxy termini of 3'-hydroxy-terminated oligonucleotides.</text>
        <dbReference type="EC" id="3.1.4.1"/>
    </reaction>
</comment>
<evidence type="ECO:0000256" key="5">
    <source>
        <dbReference type="ARBA" id="ARBA00012029"/>
    </source>
</evidence>
<reference evidence="12 13" key="2">
    <citation type="journal article" date="2012" name="Stand. Genomic Sci.">
        <title>Complete genome sequence of the aquatic bacterium Runella slithyformis type strain (LSU 4(T)).</title>
        <authorList>
            <person name="Copeland A."/>
            <person name="Zhang X."/>
            <person name="Misra M."/>
            <person name="Lapidus A."/>
            <person name="Nolan M."/>
            <person name="Lucas S."/>
            <person name="Deshpande S."/>
            <person name="Cheng J.F."/>
            <person name="Tapia R."/>
            <person name="Goodwin L.A."/>
            <person name="Pitluck S."/>
            <person name="Liolios K."/>
            <person name="Pagani I."/>
            <person name="Ivanova N."/>
            <person name="Mikhailova N."/>
            <person name="Pati A."/>
            <person name="Chen A."/>
            <person name="Palaniappan K."/>
            <person name="Land M."/>
            <person name="Hauser L."/>
            <person name="Pan C."/>
            <person name="Jeffries C.D."/>
            <person name="Detter J.C."/>
            <person name="Brambilla E.M."/>
            <person name="Rohde M."/>
            <person name="Djao O.D."/>
            <person name="Goker M."/>
            <person name="Sikorski J."/>
            <person name="Tindall B.J."/>
            <person name="Woyke T."/>
            <person name="Bristow J."/>
            <person name="Eisen J.A."/>
            <person name="Markowitz V."/>
            <person name="Hugenholtz P."/>
            <person name="Kyrpides N.C."/>
            <person name="Klenk H.P."/>
            <person name="Mavromatis K."/>
        </authorList>
    </citation>
    <scope>NUCLEOTIDE SEQUENCE [LARGE SCALE GENOMIC DNA]</scope>
    <source>
        <strain evidence="13">ATCC 29530 / DSM 19594 / LMG 11500 / NCIMB 11436 / LSU 4</strain>
    </source>
</reference>
<evidence type="ECO:0000256" key="2">
    <source>
        <dbReference type="ARBA" id="ARBA00001936"/>
    </source>
</evidence>
<feature type="domain" description="VRR-NUC" evidence="11">
    <location>
        <begin position="496"/>
        <end position="608"/>
    </location>
</feature>
<dbReference type="GO" id="GO:0046872">
    <property type="term" value="F:metal ion binding"/>
    <property type="evidence" value="ECO:0007669"/>
    <property type="project" value="UniProtKB-KW"/>
</dbReference>
<dbReference type="InterPro" id="IPR014883">
    <property type="entry name" value="VRR_NUC"/>
</dbReference>
<dbReference type="GO" id="GO:0004528">
    <property type="term" value="F:phosphodiesterase I activity"/>
    <property type="evidence" value="ECO:0007669"/>
    <property type="project" value="UniProtKB-EC"/>
</dbReference>
<keyword evidence="9" id="KW-0460">Magnesium</keyword>
<organism evidence="12 13">
    <name type="scientific">Runella slithyformis (strain ATCC 29530 / DSM 19594 / LMG 11500 / NCIMB 11436 / LSU 4)</name>
    <dbReference type="NCBI Taxonomy" id="761193"/>
    <lineage>
        <taxon>Bacteria</taxon>
        <taxon>Pseudomonadati</taxon>
        <taxon>Bacteroidota</taxon>
        <taxon>Cytophagia</taxon>
        <taxon>Cytophagales</taxon>
        <taxon>Spirosomataceae</taxon>
        <taxon>Runella</taxon>
    </lineage>
</organism>
<dbReference type="PANTHER" id="PTHR15749">
    <property type="entry name" value="FANCONI-ASSOCIATED NUCLEASE 1"/>
    <property type="match status" value="1"/>
</dbReference>
<dbReference type="EMBL" id="CP002859">
    <property type="protein sequence ID" value="AEI48175.1"/>
    <property type="molecule type" value="Genomic_DNA"/>
</dbReference>
<accession>A0A7U3ZJB0</accession>
<dbReference type="KEGG" id="rsi:Runsl_1751"/>
<evidence type="ECO:0000313" key="13">
    <source>
        <dbReference type="Proteomes" id="UP000000493"/>
    </source>
</evidence>
<dbReference type="PANTHER" id="PTHR15749:SF4">
    <property type="entry name" value="FANCONI-ASSOCIATED NUCLEASE 1"/>
    <property type="match status" value="1"/>
</dbReference>
<comment type="cofactor">
    <cofactor evidence="2">
        <name>Mn(2+)</name>
        <dbReference type="ChEBI" id="CHEBI:29035"/>
    </cofactor>
</comment>
<evidence type="ECO:0000256" key="1">
    <source>
        <dbReference type="ARBA" id="ARBA00000983"/>
    </source>
</evidence>
<evidence type="ECO:0000256" key="3">
    <source>
        <dbReference type="ARBA" id="ARBA00001946"/>
    </source>
</evidence>
<dbReference type="EC" id="3.1.4.1" evidence="5"/>
<keyword evidence="10" id="KW-0464">Manganese</keyword>
<dbReference type="Pfam" id="PF21315">
    <property type="entry name" value="FAN1_HTH"/>
    <property type="match status" value="1"/>
</dbReference>
<sequence>MGTGMVFRKLVCSNGDFSFIGQNRYGFFVQQNGVVEVPVQKMEYCYMESIPSREPAGPVELPPKYYLDYFLFLVKFVEKLYGEILTKEEKKFIRDFRALSEDAQCLFVRFSNRRGLFFRTGKLKYTEIEDIPAALYELEDKGFIKELNAQHESYAQEVLNLFTKEEWLKLAPPTELSLKPLKKPDLIRYLNHTYTFALLVDQINEVPDDTVIKVGYEVEMMMLKFLFFGNRHADMTEFVVRDLGKVNFERYRDDAYTARFPTRQDAEDKLMVSLTAEQFYEMQEAATPPEEIFDWFMNWQASIHELGEVAQPGYIKLINRIGAYLERQKLPEQALTVYQLTDHIPSRERRVRLLHRMGFAEEAVALCEAIAQDPQNADERFFALDFQEKIANSKKRVKKSVTRFLQDSESVQISAAFKYRVEQGVVEHFINNGRVAVHAENYPWRGLFGLIFWDIIYDTNVQAIHHPLQRMPSDFYQPDFYRKRVTQIRQRLSELDTSEKIAQILESTFIEKFGIANVLVDWNEVLLELVKLMALNLKPMQLRAILLEMATNLRENTRGFPDLMVWDENGLELIEVKSPTDHLSSQQLHWMHFMADLGVKARVLRVEWKNPSDPASDWKGN</sequence>
<keyword evidence="13" id="KW-1185">Reference proteome</keyword>
<dbReference type="GO" id="GO:0003676">
    <property type="term" value="F:nucleic acid binding"/>
    <property type="evidence" value="ECO:0007669"/>
    <property type="project" value="InterPro"/>
</dbReference>
<evidence type="ECO:0000256" key="9">
    <source>
        <dbReference type="ARBA" id="ARBA00022842"/>
    </source>
</evidence>
<keyword evidence="7" id="KW-0479">Metal-binding</keyword>
<dbReference type="Pfam" id="PF08774">
    <property type="entry name" value="VRR_NUC"/>
    <property type="match status" value="1"/>
</dbReference>